<dbReference type="EMBL" id="UIVS01000001">
    <property type="protein sequence ID" value="SVP89892.1"/>
    <property type="molecule type" value="Genomic_DNA"/>
</dbReference>
<feature type="coiled-coil region" evidence="1">
    <location>
        <begin position="23"/>
        <end position="53"/>
    </location>
</feature>
<dbReference type="InterPro" id="IPR048684">
    <property type="entry name" value="COG4_C"/>
</dbReference>
<dbReference type="Pfam" id="PF20662">
    <property type="entry name" value="COG4_C"/>
    <property type="match status" value="1"/>
</dbReference>
<evidence type="ECO:0000313" key="3">
    <source>
        <dbReference type="EMBL" id="SVP89892.1"/>
    </source>
</evidence>
<dbReference type="Pfam" id="PF08318">
    <property type="entry name" value="COG4_m"/>
    <property type="match status" value="1"/>
</dbReference>
<name>A0A3B0MK36_THEAN</name>
<dbReference type="PANTHER" id="PTHR24016:SF0">
    <property type="entry name" value="CONSERVED OLIGOMERIC GOLGI COMPLEX SUBUNIT 4"/>
    <property type="match status" value="1"/>
</dbReference>
<dbReference type="SMART" id="SM00762">
    <property type="entry name" value="Cog4"/>
    <property type="match status" value="1"/>
</dbReference>
<dbReference type="AlphaFoldDB" id="A0A3B0MK36"/>
<sequence>MNALELAYGRLSEIEGEILLDLNRLESNALEHLKKTRKQLENLSIKKIELELGDNFNKIESFGNKLKTVADESDCALNKIKKTVSVVETVTALYNSASKALDHFNNDTPDQAFSEIEKYIAAVESARTKGHWEEVVNVITKGYIGQVISSLRLVVIESLRTNVSNDHSKLLTRLALSLNAEKEAYDSYLSFVKVETERGTALTSLTAPYNNTSNEYEGYNGYGISEMNNLNRVILKSKNLLNRQGNSVLTELGTIYYIKIVREIHLYSSTEASKIFIDFIKTNLLTNHISTQITEAQLDKQNQMVETNGFEISEKADLTQLNNSDSLNSASEAIISELEKTLKDSNFVNMITSEVKYQKLLDNIAIMASLWIDFETSLRETTAPIYANLLVKQDEKEYSPDGLVFLSNATKMIQSILSAYVHLQHAFTLKTVVQAIQVSDTIYISENENTLTSTLVDDVFFILQKSQHRSIGTGDIQTACATFNQVSSIISNELKNALTHNLVQSQPIYEKWTQKLENLMNGSLYNMLDEYFKRTRGGFPELIGEFTLNCHFKTGSKYSFVHSLNNIEECLGLLAKFKEEMSECFSKEFLKQKEKNLLVENAIQELDSVETELEQILETCCNYALNMFKDHLNDPLIKFSMAEESFSDIVVSVLDIVLSHIKSSYSPNVGLKCMNNLLEKLCKYLENMVLEKKFTIYGAVYFDGAVRSLVHSCSKHNQELRKQFSTLLQISDVLNVNNADDLILLKGIFYVISHFIEFEYKFDIYKYSSLRTDLTL</sequence>
<dbReference type="Gene3D" id="1.20.58.1970">
    <property type="match status" value="1"/>
</dbReference>
<keyword evidence="1" id="KW-0175">Coiled coil</keyword>
<evidence type="ECO:0000256" key="1">
    <source>
        <dbReference type="SAM" id="Coils"/>
    </source>
</evidence>
<reference evidence="3" key="1">
    <citation type="submission" date="2018-07" db="EMBL/GenBank/DDBJ databases">
        <authorList>
            <person name="Quirk P.G."/>
            <person name="Krulwich T.A."/>
        </authorList>
    </citation>
    <scope>NUCLEOTIDE SEQUENCE</scope>
    <source>
        <strain evidence="3">Anand</strain>
    </source>
</reference>
<dbReference type="PANTHER" id="PTHR24016">
    <property type="entry name" value="CONSERVED OLIGOMERIC GOLGI COMPLEX SUBUNIT 4"/>
    <property type="match status" value="1"/>
</dbReference>
<protein>
    <submittedName>
        <fullName evidence="3">COG4 transport protein, putative</fullName>
    </submittedName>
</protein>
<proteinExistence type="predicted"/>
<evidence type="ECO:0000259" key="2">
    <source>
        <dbReference type="SMART" id="SM00762"/>
    </source>
</evidence>
<organism evidence="3">
    <name type="scientific">Theileria annulata</name>
    <dbReference type="NCBI Taxonomy" id="5874"/>
    <lineage>
        <taxon>Eukaryota</taxon>
        <taxon>Sar</taxon>
        <taxon>Alveolata</taxon>
        <taxon>Apicomplexa</taxon>
        <taxon>Aconoidasida</taxon>
        <taxon>Piroplasmida</taxon>
        <taxon>Theileriidae</taxon>
        <taxon>Theileria</taxon>
    </lineage>
</organism>
<dbReference type="InterPro" id="IPR048682">
    <property type="entry name" value="COG4"/>
</dbReference>
<dbReference type="VEuPathDB" id="PiroplasmaDB:TA20105"/>
<dbReference type="InterPro" id="IPR013167">
    <property type="entry name" value="COG4_M"/>
</dbReference>
<gene>
    <name evidence="3" type="ORF">TAV_000059400</name>
</gene>
<feature type="coiled-coil region" evidence="1">
    <location>
        <begin position="592"/>
        <end position="619"/>
    </location>
</feature>
<accession>A0A3B0MK36</accession>
<feature type="domain" description="COG4 transport protein middle alpha-helical bundle" evidence="2">
    <location>
        <begin position="144"/>
        <end position="503"/>
    </location>
</feature>